<dbReference type="EMBL" id="ML178828">
    <property type="protein sequence ID" value="TFL00567.1"/>
    <property type="molecule type" value="Genomic_DNA"/>
</dbReference>
<organism evidence="2 3">
    <name type="scientific">Pterulicium gracile</name>
    <dbReference type="NCBI Taxonomy" id="1884261"/>
    <lineage>
        <taxon>Eukaryota</taxon>
        <taxon>Fungi</taxon>
        <taxon>Dikarya</taxon>
        <taxon>Basidiomycota</taxon>
        <taxon>Agaricomycotina</taxon>
        <taxon>Agaricomycetes</taxon>
        <taxon>Agaricomycetidae</taxon>
        <taxon>Agaricales</taxon>
        <taxon>Pleurotineae</taxon>
        <taxon>Pterulaceae</taxon>
        <taxon>Pterulicium</taxon>
    </lineage>
</organism>
<dbReference type="AlphaFoldDB" id="A0A5C3QGF8"/>
<dbReference type="Pfam" id="PF20236">
    <property type="entry name" value="DUF6593"/>
    <property type="match status" value="1"/>
</dbReference>
<dbReference type="Proteomes" id="UP000305067">
    <property type="component" value="Unassembled WGS sequence"/>
</dbReference>
<accession>A0A5C3QGF8</accession>
<evidence type="ECO:0000313" key="3">
    <source>
        <dbReference type="Proteomes" id="UP000305067"/>
    </source>
</evidence>
<name>A0A5C3QGF8_9AGAR</name>
<evidence type="ECO:0000313" key="2">
    <source>
        <dbReference type="EMBL" id="TFL00567.1"/>
    </source>
</evidence>
<proteinExistence type="predicted"/>
<dbReference type="InterPro" id="IPR046528">
    <property type="entry name" value="DUF6593"/>
</dbReference>
<dbReference type="STRING" id="1884261.A0A5C3QGF8"/>
<gene>
    <name evidence="2" type="ORF">BDV98DRAFT_549867</name>
</gene>
<evidence type="ECO:0000259" key="1">
    <source>
        <dbReference type="Pfam" id="PF20236"/>
    </source>
</evidence>
<keyword evidence="3" id="KW-1185">Reference proteome</keyword>
<dbReference type="OrthoDB" id="3332782at2759"/>
<feature type="domain" description="DUF6593" evidence="1">
    <location>
        <begin position="17"/>
        <end position="151"/>
    </location>
</feature>
<sequence length="184" mass="20656">MSMTAAPGDIFMWSNADPRESLLFNNSGPVYRFQTNVSSNGQSTTTLWRALRSNKEERVAKFEWSQSGGLGRVVIGKSTLPMQDLVRRETHDIATRDFYAANGAKYRWQPNAHGPETLLYDDTGAIVAFYRPVAPVRYQSPPVEVHGELHLFRTAGRGTVTHPPVMDVVAISCMLYRFSQKYGL</sequence>
<reference evidence="2 3" key="1">
    <citation type="journal article" date="2019" name="Nat. Ecol. Evol.">
        <title>Megaphylogeny resolves global patterns of mushroom evolution.</title>
        <authorList>
            <person name="Varga T."/>
            <person name="Krizsan K."/>
            <person name="Foldi C."/>
            <person name="Dima B."/>
            <person name="Sanchez-Garcia M."/>
            <person name="Sanchez-Ramirez S."/>
            <person name="Szollosi G.J."/>
            <person name="Szarkandi J.G."/>
            <person name="Papp V."/>
            <person name="Albert L."/>
            <person name="Andreopoulos W."/>
            <person name="Angelini C."/>
            <person name="Antonin V."/>
            <person name="Barry K.W."/>
            <person name="Bougher N.L."/>
            <person name="Buchanan P."/>
            <person name="Buyck B."/>
            <person name="Bense V."/>
            <person name="Catcheside P."/>
            <person name="Chovatia M."/>
            <person name="Cooper J."/>
            <person name="Damon W."/>
            <person name="Desjardin D."/>
            <person name="Finy P."/>
            <person name="Geml J."/>
            <person name="Haridas S."/>
            <person name="Hughes K."/>
            <person name="Justo A."/>
            <person name="Karasinski D."/>
            <person name="Kautmanova I."/>
            <person name="Kiss B."/>
            <person name="Kocsube S."/>
            <person name="Kotiranta H."/>
            <person name="LaButti K.M."/>
            <person name="Lechner B.E."/>
            <person name="Liimatainen K."/>
            <person name="Lipzen A."/>
            <person name="Lukacs Z."/>
            <person name="Mihaltcheva S."/>
            <person name="Morgado L.N."/>
            <person name="Niskanen T."/>
            <person name="Noordeloos M.E."/>
            <person name="Ohm R.A."/>
            <person name="Ortiz-Santana B."/>
            <person name="Ovrebo C."/>
            <person name="Racz N."/>
            <person name="Riley R."/>
            <person name="Savchenko A."/>
            <person name="Shiryaev A."/>
            <person name="Soop K."/>
            <person name="Spirin V."/>
            <person name="Szebenyi C."/>
            <person name="Tomsovsky M."/>
            <person name="Tulloss R.E."/>
            <person name="Uehling J."/>
            <person name="Grigoriev I.V."/>
            <person name="Vagvolgyi C."/>
            <person name="Papp T."/>
            <person name="Martin F.M."/>
            <person name="Miettinen O."/>
            <person name="Hibbett D.S."/>
            <person name="Nagy L.G."/>
        </authorList>
    </citation>
    <scope>NUCLEOTIDE SEQUENCE [LARGE SCALE GENOMIC DNA]</scope>
    <source>
        <strain evidence="2 3">CBS 309.79</strain>
    </source>
</reference>
<protein>
    <recommendedName>
        <fullName evidence="1">DUF6593 domain-containing protein</fullName>
    </recommendedName>
</protein>